<protein>
    <recommendedName>
        <fullName evidence="7">Transcription initiation factor TFIID subunit 1</fullName>
    </recommendedName>
</protein>
<dbReference type="PROSITE" id="PS00633">
    <property type="entry name" value="BROMODOMAIN_1"/>
    <property type="match status" value="2"/>
</dbReference>
<dbReference type="PROSITE" id="PS50014">
    <property type="entry name" value="BROMODOMAIN_2"/>
    <property type="match status" value="2"/>
</dbReference>
<comment type="subcellular location">
    <subcellularLocation>
        <location evidence="1">Nucleus</location>
    </subcellularLocation>
</comment>
<dbReference type="InterPro" id="IPR041670">
    <property type="entry name" value="Znf-CCHC_6"/>
</dbReference>
<organism evidence="11 12">
    <name type="scientific">Parthenolecanium corni</name>
    <dbReference type="NCBI Taxonomy" id="536013"/>
    <lineage>
        <taxon>Eukaryota</taxon>
        <taxon>Metazoa</taxon>
        <taxon>Ecdysozoa</taxon>
        <taxon>Arthropoda</taxon>
        <taxon>Hexapoda</taxon>
        <taxon>Insecta</taxon>
        <taxon>Pterygota</taxon>
        <taxon>Neoptera</taxon>
        <taxon>Paraneoptera</taxon>
        <taxon>Hemiptera</taxon>
        <taxon>Sternorrhyncha</taxon>
        <taxon>Coccoidea</taxon>
        <taxon>Coccidae</taxon>
        <taxon>Parthenolecanium</taxon>
    </lineage>
</organism>
<comment type="caution">
    <text evidence="11">The sequence shown here is derived from an EMBL/GenBank/DDBJ whole genome shotgun (WGS) entry which is preliminary data.</text>
</comment>
<dbReference type="InterPro" id="IPR018359">
    <property type="entry name" value="Bromodomain_CS"/>
</dbReference>
<feature type="region of interest" description="Disordered" evidence="9">
    <location>
        <begin position="1195"/>
        <end position="1223"/>
    </location>
</feature>
<dbReference type="Proteomes" id="UP001367676">
    <property type="component" value="Unassembled WGS sequence"/>
</dbReference>
<dbReference type="GO" id="GO:0051123">
    <property type="term" value="P:RNA polymerase II preinitiation complex assembly"/>
    <property type="evidence" value="ECO:0007669"/>
    <property type="project" value="TreeGrafter"/>
</dbReference>
<evidence type="ECO:0000256" key="9">
    <source>
        <dbReference type="SAM" id="MobiDB-lite"/>
    </source>
</evidence>
<feature type="region of interest" description="Disordered" evidence="9">
    <location>
        <begin position="384"/>
        <end position="406"/>
    </location>
</feature>
<evidence type="ECO:0000256" key="2">
    <source>
        <dbReference type="ARBA" id="ARBA00009064"/>
    </source>
</evidence>
<feature type="compositionally biased region" description="Acidic residues" evidence="9">
    <location>
        <begin position="1811"/>
        <end position="1822"/>
    </location>
</feature>
<dbReference type="Pfam" id="PF15288">
    <property type="entry name" value="zf-CCHC_6"/>
    <property type="match status" value="1"/>
</dbReference>
<dbReference type="EMBL" id="JBBCAQ010000004">
    <property type="protein sequence ID" value="KAK7603943.1"/>
    <property type="molecule type" value="Genomic_DNA"/>
</dbReference>
<feature type="region of interest" description="Disordered" evidence="9">
    <location>
        <begin position="118"/>
        <end position="140"/>
    </location>
</feature>
<dbReference type="PANTHER" id="PTHR13900:SF0">
    <property type="entry name" value="TRANSCRIPTION INITIATION FACTOR TFIID SUBUNIT 1"/>
    <property type="match status" value="1"/>
</dbReference>
<dbReference type="SUPFAM" id="SSF47055">
    <property type="entry name" value="TAF(II)230 TBP-binding fragment"/>
    <property type="match status" value="1"/>
</dbReference>
<dbReference type="GO" id="GO:0017025">
    <property type="term" value="F:TBP-class protein binding"/>
    <property type="evidence" value="ECO:0007669"/>
    <property type="project" value="InterPro"/>
</dbReference>
<dbReference type="InterPro" id="IPR022591">
    <property type="entry name" value="TAF1_HAT_dom"/>
</dbReference>
<evidence type="ECO:0000313" key="12">
    <source>
        <dbReference type="Proteomes" id="UP001367676"/>
    </source>
</evidence>
<feature type="domain" description="Bromo" evidence="10">
    <location>
        <begin position="1381"/>
        <end position="1451"/>
    </location>
</feature>
<proteinExistence type="inferred from homology"/>
<evidence type="ECO:0000256" key="8">
    <source>
        <dbReference type="PROSITE-ProRule" id="PRU00035"/>
    </source>
</evidence>
<keyword evidence="6" id="KW-0539">Nucleus</keyword>
<evidence type="ECO:0000313" key="11">
    <source>
        <dbReference type="EMBL" id="KAK7603943.1"/>
    </source>
</evidence>
<feature type="compositionally biased region" description="Basic and acidic residues" evidence="9">
    <location>
        <begin position="1195"/>
        <end position="1204"/>
    </location>
</feature>
<keyword evidence="5" id="KW-0804">Transcription</keyword>
<dbReference type="CDD" id="cd05511">
    <property type="entry name" value="Bromo_TFIID"/>
    <property type="match status" value="2"/>
</dbReference>
<feature type="compositionally biased region" description="Polar residues" evidence="9">
    <location>
        <begin position="1626"/>
        <end position="1637"/>
    </location>
</feature>
<dbReference type="InterPro" id="IPR040240">
    <property type="entry name" value="TAF1"/>
</dbReference>
<dbReference type="GO" id="GO:0016251">
    <property type="term" value="F:RNA polymerase II general transcription initiation factor activity"/>
    <property type="evidence" value="ECO:0007669"/>
    <property type="project" value="InterPro"/>
</dbReference>
<dbReference type="SMART" id="SM00297">
    <property type="entry name" value="BROMO"/>
    <property type="match status" value="2"/>
</dbReference>
<feature type="domain" description="Bromo" evidence="10">
    <location>
        <begin position="1503"/>
        <end position="1573"/>
    </location>
</feature>
<dbReference type="GO" id="GO:0004402">
    <property type="term" value="F:histone acetyltransferase activity"/>
    <property type="evidence" value="ECO:0007669"/>
    <property type="project" value="InterPro"/>
</dbReference>
<dbReference type="InterPro" id="IPR036427">
    <property type="entry name" value="Bromodomain-like_sf"/>
</dbReference>
<evidence type="ECO:0000256" key="7">
    <source>
        <dbReference type="ARBA" id="ARBA00040102"/>
    </source>
</evidence>
<dbReference type="SUPFAM" id="SSF47370">
    <property type="entry name" value="Bromodomain"/>
    <property type="match status" value="2"/>
</dbReference>
<reference evidence="11 12" key="1">
    <citation type="submission" date="2024-03" db="EMBL/GenBank/DDBJ databases">
        <title>Adaptation during the transition from Ophiocordyceps entomopathogen to insect associate is accompanied by gene loss and intensified selection.</title>
        <authorList>
            <person name="Ward C.M."/>
            <person name="Onetto C.A."/>
            <person name="Borneman A.R."/>
        </authorList>
    </citation>
    <scope>NUCLEOTIDE SEQUENCE [LARGE SCALE GENOMIC DNA]</scope>
    <source>
        <strain evidence="11">AWRI1</strain>
        <tissue evidence="11">Single Adult Female</tissue>
    </source>
</reference>
<dbReference type="InterPro" id="IPR036741">
    <property type="entry name" value="TAFII-230_TBP-bd_sf"/>
</dbReference>
<dbReference type="InterPro" id="IPR009067">
    <property type="entry name" value="TAF_II_230-bd"/>
</dbReference>
<comment type="similarity">
    <text evidence="2">Belongs to the TAF1 family.</text>
</comment>
<dbReference type="Gene3D" id="1.10.1100.10">
    <property type="entry name" value="TAFII-230 TBP-binding domain"/>
    <property type="match status" value="1"/>
</dbReference>
<feature type="compositionally biased region" description="Polar residues" evidence="9">
    <location>
        <begin position="385"/>
        <end position="403"/>
    </location>
</feature>
<name>A0AAN9TTM7_9HEMI</name>
<feature type="region of interest" description="Disordered" evidence="9">
    <location>
        <begin position="1769"/>
        <end position="1822"/>
    </location>
</feature>
<sequence>MANDNPIFNLTSFLFGNVDDNGHLVDDVLDDDCKKHLHSLGKLGLQPLLTEIIGEDAIKSENVETNYDSFDDFGLEIKSPSAVDYFEENEVASESLTPENSSQEKFSLDLDEGTYDGSMPPPLVPVSYPKSSTASDDMDSRKRKLETPLAAMLPVKYANVDVREFFPDFRFGKVLRFSRVFGPGKPALLPKIWRPLKKRRNRHKDEPAAEESDRKVGWTFNYATPPTSPSRIMSDDEEKFLQPIKSKDEDKETKKIETVDMGPKVADWRFGPAQLWYDMLNVPDTGDGFDYGFKQMESMKSENKAYEKTEVPDESFLMVAQITWEDDIIWDDSDETRQRVMQNLNCKTNAAGWLPSSSNRTAQTFSQPGKGIINSLGSTVRLGTGQMNSTSKTNAKNLNSNKPTMDDNTDDTWYSIFPVENEELVYGTWEDEIIWDPDAVNQIPKPKILTLDPNDENIILGIPDDVDPQKQRADNTAPVKVKIPHPHVKKSKLLLGKAGVINVLEEDTPPPPAKSPDHDPFNVSNDSYYLPRSSETSLKLKVGGGNLIQHSTPVVELQAPFVQTQMGPNRLRNFHRPPLKRYSHGALARPVLHPVTPLTKYIKKKAKQREQERIASGGGDVFFMRTPEDLTGRDGELILIEFCEEHPPLINQVGMCSKIKNYYKRKASKDEGPTNYRYGEVAYAHSSPFLGVLPPGKSIQVVENNMYRAPIYKHKIPETDFLIIRTRHQYFIREFDALFTVGQLGPLYEVPGPNSKRANNFVRDFLQVFIYRLFWKSKDIPKRIRMDDIKKAFPSHSESSIRKRLKQCADFKRTGIDSNWWVIKPDFRLPPEEEIRAMVSPEQCCAYFSMIAAEQRLKDAGYGEKFLFTPEDDDEDLQLKMDDEIKVAPWNTTRAYIQAMKGKCLLQLTGPADPTGCGEGFSYVRMPNKPMTKHSKEDQESQPKRVVTGTDADLRRLSLNNAKALLRKFGVPEEEIKKLSRWEVIDVVRTLSTEKAKAGEEGMTKFSRGNRFSIAEHQERYKEECQRIFDLQNRVLSSCEVLSTDEGESSDEEDGSDIEEMGKNIEHMLANKKTSLQLSLEREEQERQELRKMMYANDEKKTKDKKKEDEDFMNNFSSNQSGRVLKIYRTFRDTEGREYTRMEVVRKQAVIDAYVKIRKTKDEGFIKQFASVDDAQKEEMKREKRRIQEQLRRIKRNQEKERSGNFRAQSGLMKHSNDGSKNHMHDEVAASAVPLPRRRPVKIKPDLKVKCGACGATGHMRTNRACPQYQSNEQSPSVNVAMTQEQENEFSKQLNEEVEDLINVDGTKVKISGKLIKHAEDMKRRSLLLKVPKDALSRKRKQMNEPHCDYLKKHQKPVNRRRTDPLVVLSTILEAILKEMRSLPSAQEFLFPVNAKKVPDYYNIVTRPMDLQTIRDNIRQKKYQTRKEFLEDVNQIYENSSLYNGAGSKLTENAKELLEVCCQRLGTNEDKLMKLEKVINPLLDDDDQVALSFILANILEKLEKMSQSLPFMKPVNKRVVKDYYEVVKYPMDLETISKNVKAHKYHSRNEFLHDIELILKNCIVYNGRDSSYSERAEALLKTAQIMMTEYDEHLTTLEQKIRLVQERAKSRSLSSSWYGGDDDPTQESLDNSPIYSKSHQDSYDISDMDADSKDFIKTETQQLLADDLHCSSEDEVEDDDDMMEEVKGEYDDSSAIDDNQTQVAAAEAMMQLGNFAYYTASGSDSMAVDSYDSVFSRVRATENKNFDDDFLLCREDTQGKRNYQELVVGVPEDSNSVQADLEISDSDDERKERKIRNIEVPEKIVSSNTGEGDDEDYDDLWF</sequence>
<keyword evidence="12" id="KW-1185">Reference proteome</keyword>
<dbReference type="InterPro" id="IPR001487">
    <property type="entry name" value="Bromodomain"/>
</dbReference>
<dbReference type="Pfam" id="PF00439">
    <property type="entry name" value="Bromodomain"/>
    <property type="match status" value="2"/>
</dbReference>
<dbReference type="GO" id="GO:0005669">
    <property type="term" value="C:transcription factor TFIID complex"/>
    <property type="evidence" value="ECO:0007669"/>
    <property type="project" value="InterPro"/>
</dbReference>
<evidence type="ECO:0000256" key="5">
    <source>
        <dbReference type="ARBA" id="ARBA00023163"/>
    </source>
</evidence>
<evidence type="ECO:0000256" key="1">
    <source>
        <dbReference type="ARBA" id="ARBA00004123"/>
    </source>
</evidence>
<evidence type="ECO:0000256" key="4">
    <source>
        <dbReference type="ARBA" id="ARBA00023117"/>
    </source>
</evidence>
<feature type="region of interest" description="Disordered" evidence="9">
    <location>
        <begin position="1613"/>
        <end position="1643"/>
    </location>
</feature>
<dbReference type="PANTHER" id="PTHR13900">
    <property type="entry name" value="TRANSCRIPTION INITIATION FACTOR TFIID"/>
    <property type="match status" value="1"/>
</dbReference>
<evidence type="ECO:0000256" key="6">
    <source>
        <dbReference type="ARBA" id="ARBA00023242"/>
    </source>
</evidence>
<dbReference type="Pfam" id="PF12157">
    <property type="entry name" value="DUF3591"/>
    <property type="match status" value="1"/>
</dbReference>
<gene>
    <name evidence="11" type="ORF">V9T40_004216</name>
</gene>
<accession>A0AAN9TTM7</accession>
<keyword evidence="4 8" id="KW-0103">Bromodomain</keyword>
<dbReference type="Gene3D" id="1.20.920.10">
    <property type="entry name" value="Bromodomain-like"/>
    <property type="match status" value="2"/>
</dbReference>
<evidence type="ECO:0000256" key="3">
    <source>
        <dbReference type="ARBA" id="ARBA00023015"/>
    </source>
</evidence>
<dbReference type="Pfam" id="PF09247">
    <property type="entry name" value="TBP-binding"/>
    <property type="match status" value="1"/>
</dbReference>
<feature type="compositionally biased region" description="Basic and acidic residues" evidence="9">
    <location>
        <begin position="1788"/>
        <end position="1802"/>
    </location>
</feature>
<evidence type="ECO:0000259" key="10">
    <source>
        <dbReference type="PROSITE" id="PS50014"/>
    </source>
</evidence>
<keyword evidence="3" id="KW-0805">Transcription regulation</keyword>
<dbReference type="PRINTS" id="PR00503">
    <property type="entry name" value="BROMODOMAIN"/>
</dbReference>